<keyword evidence="5" id="KW-0067">ATP-binding</keyword>
<dbReference type="GO" id="GO:0051607">
    <property type="term" value="P:defense response to virus"/>
    <property type="evidence" value="ECO:0007669"/>
    <property type="project" value="UniProtKB-KW"/>
</dbReference>
<evidence type="ECO:0000313" key="15">
    <source>
        <dbReference type="Proteomes" id="UP000294737"/>
    </source>
</evidence>
<proteinExistence type="predicted"/>
<dbReference type="GO" id="GO:0140701">
    <property type="term" value="F:3',3'-cyclic GMP-AMP synthase activity"/>
    <property type="evidence" value="ECO:0007669"/>
    <property type="project" value="InterPro"/>
</dbReference>
<dbReference type="Pfam" id="PF21654">
    <property type="entry name" value="DncV-like_NTFase"/>
    <property type="match status" value="1"/>
</dbReference>
<accession>A0A4R6FZ75</accession>
<organism evidence="14 15">
    <name type="scientific">Herminiimonas fonticola</name>
    <dbReference type="NCBI Taxonomy" id="303380"/>
    <lineage>
        <taxon>Bacteria</taxon>
        <taxon>Pseudomonadati</taxon>
        <taxon>Pseudomonadota</taxon>
        <taxon>Betaproteobacteria</taxon>
        <taxon>Burkholderiales</taxon>
        <taxon>Oxalobacteraceae</taxon>
        <taxon>Herminiimonas</taxon>
    </lineage>
</organism>
<dbReference type="Proteomes" id="UP000294737">
    <property type="component" value="Unassembled WGS sequence"/>
</dbReference>
<keyword evidence="15" id="KW-1185">Reference proteome</keyword>
<evidence type="ECO:0000256" key="8">
    <source>
        <dbReference type="ARBA" id="ARBA00023118"/>
    </source>
</evidence>
<keyword evidence="7" id="KW-0546">Nucleotide metabolism</keyword>
<evidence type="ECO:0000256" key="9">
    <source>
        <dbReference type="ARBA" id="ARBA00023134"/>
    </source>
</evidence>
<evidence type="ECO:0000256" key="4">
    <source>
        <dbReference type="ARBA" id="ARBA00022741"/>
    </source>
</evidence>
<evidence type="ECO:0000256" key="1">
    <source>
        <dbReference type="ARBA" id="ARBA00022679"/>
    </source>
</evidence>
<dbReference type="GO" id="GO:0005524">
    <property type="term" value="F:ATP binding"/>
    <property type="evidence" value="ECO:0007669"/>
    <property type="project" value="UniProtKB-KW"/>
</dbReference>
<keyword evidence="3" id="KW-0479">Metal-binding</keyword>
<keyword evidence="4" id="KW-0547">Nucleotide-binding</keyword>
<evidence type="ECO:0000256" key="10">
    <source>
        <dbReference type="ARBA" id="ARBA00044145"/>
    </source>
</evidence>
<dbReference type="OrthoDB" id="5569081at2"/>
<dbReference type="CDD" id="cd05400">
    <property type="entry name" value="NT_2-5OAS_ClassI-CCAase"/>
    <property type="match status" value="1"/>
</dbReference>
<feature type="domain" description="Cyclic GMP-AMP synthase DncV-like nucleotidyltransferase" evidence="13">
    <location>
        <begin position="55"/>
        <end position="144"/>
    </location>
</feature>
<evidence type="ECO:0000256" key="6">
    <source>
        <dbReference type="ARBA" id="ARBA00022842"/>
    </source>
</evidence>
<feature type="domain" description="Adenylyl/Guanylyl and SMODS C-terminal sensor" evidence="12">
    <location>
        <begin position="333"/>
        <end position="444"/>
    </location>
</feature>
<evidence type="ECO:0000313" key="14">
    <source>
        <dbReference type="EMBL" id="TDN87306.1"/>
    </source>
</evidence>
<dbReference type="Pfam" id="PF18134">
    <property type="entry name" value="AGS_C"/>
    <property type="match status" value="1"/>
</dbReference>
<evidence type="ECO:0000259" key="13">
    <source>
        <dbReference type="Pfam" id="PF21654"/>
    </source>
</evidence>
<dbReference type="AlphaFoldDB" id="A0A4R6FZ75"/>
<evidence type="ECO:0000259" key="12">
    <source>
        <dbReference type="Pfam" id="PF18134"/>
    </source>
</evidence>
<dbReference type="InterPro" id="IPR006116">
    <property type="entry name" value="NT_2-5OAS_ClassI-CCAase"/>
</dbReference>
<keyword evidence="9" id="KW-0342">GTP-binding</keyword>
<evidence type="ECO:0000256" key="2">
    <source>
        <dbReference type="ARBA" id="ARBA00022695"/>
    </source>
</evidence>
<dbReference type="InterPro" id="IPR040511">
    <property type="entry name" value="AGS_C"/>
</dbReference>
<evidence type="ECO:0000256" key="5">
    <source>
        <dbReference type="ARBA" id="ARBA00022840"/>
    </source>
</evidence>
<keyword evidence="8" id="KW-0051">Antiviral defense</keyword>
<gene>
    <name evidence="14" type="ORF">EV677_3017</name>
</gene>
<name>A0A4R6FZ75_9BURK</name>
<dbReference type="GO" id="GO:0005525">
    <property type="term" value="F:GTP binding"/>
    <property type="evidence" value="ECO:0007669"/>
    <property type="project" value="UniProtKB-KW"/>
</dbReference>
<reference evidence="14 15" key="1">
    <citation type="submission" date="2019-03" db="EMBL/GenBank/DDBJ databases">
        <title>Genomic Encyclopedia of Type Strains, Phase IV (KMG-IV): sequencing the most valuable type-strain genomes for metagenomic binning, comparative biology and taxonomic classification.</title>
        <authorList>
            <person name="Goeker M."/>
        </authorList>
    </citation>
    <scope>NUCLEOTIDE SEQUENCE [LARGE SCALE GENOMIC DNA]</scope>
    <source>
        <strain evidence="14 15">DSM 18555</strain>
    </source>
</reference>
<keyword evidence="2" id="KW-0548">Nucleotidyltransferase</keyword>
<comment type="catalytic activity">
    <reaction evidence="11">
        <text>GTP + ATP = 3',3'-cGAMP + 2 diphosphate</text>
        <dbReference type="Rhea" id="RHEA:35647"/>
        <dbReference type="ChEBI" id="CHEBI:30616"/>
        <dbReference type="ChEBI" id="CHEBI:33019"/>
        <dbReference type="ChEBI" id="CHEBI:37565"/>
        <dbReference type="ChEBI" id="CHEBI:71501"/>
    </reaction>
    <physiologicalReaction direction="left-to-right" evidence="11">
        <dbReference type="Rhea" id="RHEA:35648"/>
    </physiologicalReaction>
</comment>
<dbReference type="GO" id="GO:0046872">
    <property type="term" value="F:metal ion binding"/>
    <property type="evidence" value="ECO:0007669"/>
    <property type="project" value="UniProtKB-KW"/>
</dbReference>
<dbReference type="GO" id="GO:0009117">
    <property type="term" value="P:nucleotide metabolic process"/>
    <property type="evidence" value="ECO:0007669"/>
    <property type="project" value="UniProtKB-KW"/>
</dbReference>
<dbReference type="InterPro" id="IPR047805">
    <property type="entry name" value="GAMP_synthase"/>
</dbReference>
<evidence type="ECO:0000256" key="7">
    <source>
        <dbReference type="ARBA" id="ARBA00023080"/>
    </source>
</evidence>
<evidence type="ECO:0000256" key="3">
    <source>
        <dbReference type="ARBA" id="ARBA00022723"/>
    </source>
</evidence>
<protein>
    <recommendedName>
        <fullName evidence="10">Cyclic GMP-AMP synthase</fullName>
    </recommendedName>
</protein>
<keyword evidence="1" id="KW-0808">Transferase</keyword>
<evidence type="ECO:0000256" key="11">
    <source>
        <dbReference type="ARBA" id="ARBA00048304"/>
    </source>
</evidence>
<dbReference type="RefSeq" id="WP_112992393.1">
    <property type="nucleotide sequence ID" value="NZ_PTLZ01000002.1"/>
</dbReference>
<dbReference type="EMBL" id="SNWF01000011">
    <property type="protein sequence ID" value="TDN87306.1"/>
    <property type="molecule type" value="Genomic_DNA"/>
</dbReference>
<comment type="caution">
    <text evidence="14">The sequence shown here is derived from an EMBL/GenBank/DDBJ whole genome shotgun (WGS) entry which is preliminary data.</text>
</comment>
<dbReference type="NCBIfam" id="NF041078">
    <property type="entry name" value="cGAS"/>
    <property type="match status" value="1"/>
</dbReference>
<dbReference type="InterPro" id="IPR048445">
    <property type="entry name" value="DncV-like_NTFase"/>
</dbReference>
<keyword evidence="6" id="KW-0460">Magnesium</keyword>
<sequence length="469" mass="54470">MGKASSLFNGAGSQTLYRRVVPTEEQRTFLQEQWNELAEHLKAELYADYGYPITTWIQGSYKFGTLIRPVRFGDEYDVDLGIYFELGSEGDAKPAPEQLRDWVQRELKVYKDTRADIKSMDEPPKERCSRLIYERQFHIDTPVYEVVPSKDYRRLACLSGKWEESDPKKIYKWFRDTLSAKDLDQLRRIIRYLKGWAAIGFDEAPESRPSSIFLTVVATEVFENQWYERFVGLDDEDALILIVKKMHDRLQNNSEVKNPVERDENLNRISEDAWNGFLSRLQAFRDAAERAEVAEDEISAALAWSESLSYLMPLSEAMEVEVADEGSQHALMIVPDIKIHVYRRNPKQLIGQFDNEVAAVAKDCDLVFTITNPHIIPDYATIEWTVRNDGDDASYLGDLGHRRIGIRNYSTEEHTAYAGLHYMDCIIRLNGQVYAVRRVPVHVKDIQYPDRNPPRPAYTKIRSLRKRRR</sequence>